<feature type="compositionally biased region" description="Low complexity" evidence="1">
    <location>
        <begin position="39"/>
        <end position="49"/>
    </location>
</feature>
<keyword evidence="4" id="KW-1185">Reference proteome</keyword>
<dbReference type="CDD" id="cd07302">
    <property type="entry name" value="CHD"/>
    <property type="match status" value="2"/>
</dbReference>
<reference evidence="3 4" key="1">
    <citation type="journal article" date="2015" name="Genome Biol. Evol.">
        <title>Comparative Genomics of a Bacterivorous Green Alga Reveals Evolutionary Causalities and Consequences of Phago-Mixotrophic Mode of Nutrition.</title>
        <authorList>
            <person name="Burns J.A."/>
            <person name="Paasch A."/>
            <person name="Narechania A."/>
            <person name="Kim E."/>
        </authorList>
    </citation>
    <scope>NUCLEOTIDE SEQUENCE [LARGE SCALE GENOMIC DNA]</scope>
    <source>
        <strain evidence="3 4">PLY_AMNH</strain>
    </source>
</reference>
<proteinExistence type="predicted"/>
<protein>
    <recommendedName>
        <fullName evidence="2">Guanylate cyclase domain-containing protein</fullName>
    </recommendedName>
</protein>
<dbReference type="SMART" id="SM00044">
    <property type="entry name" value="CYCc"/>
    <property type="match status" value="1"/>
</dbReference>
<dbReference type="PANTHER" id="PTHR47455:SF1">
    <property type="entry name" value="GUANYLATE CYCLASE DOMAIN-CONTAINING PROTEIN"/>
    <property type="match status" value="1"/>
</dbReference>
<dbReference type="GO" id="GO:0009190">
    <property type="term" value="P:cyclic nucleotide biosynthetic process"/>
    <property type="evidence" value="ECO:0007669"/>
    <property type="project" value="InterPro"/>
</dbReference>
<sequence length="1069" mass="117813">MGAYASVCKSRDIEKAAHKPTRLGDEEKKPVIAQRESKLLSSRTLSASRSHQRNSMYERKIYDDDVDFAPPNITDNSSEAEPKLERKRTGLSDLFDSRQHRVLQGALSFLPVVIMHGLHRGVISSHKFLTEESKKGILVHQGEGAVVFCDASGFTALTERLAVKEEGAELLSHCLNLFMEPLIDIVFSYGGDIVKFSGDAITIVWPYDAPGDGHLSVLRASACCLELHNTLHNFDTKVPLGEGEGGNVKLTLHIGVGAGPVSILQVGGVFDRYEYVIAGPPLAQISIAEPLAKSGETVLSEDAFCWIRDDVKEGDQLERLDYHRVVAFSDKWTFSSVKATAVPTSDQCPLNPHTMTAEDIDVIRRFIPNSVFKKIEDPNGTAQANEMRVVTILFLQVSGVDVSTEKGSIIAQRLMSKLQKACYGNEGSVNKFLVDDKGLLFLCGFGLPPLIHTDDPVRAIHAAFKITKALKDLGLSGRIGVTTGKVWCGIIGSAQRKEYTFLGDDVNLSARLMGNADVNSILVCETTHRKCKKFLDFVTLNPIKVKGKTNKIPVFLPVEGEAAKRGLSVNVQRLKSMMESGIDVPWVVRSTFFGGPSPLLALGTEWFSQLQDVFENQEDEIRKGAVLQLSGGTGGGKVECGEYAIGQIVGQMGFVPVYAHLFSFGLAHKLLPLREFMEGMLETICRQREFGEKTRALLMAALTDEEVCLLRHACIGTKEEVAKVYDDVVTHEMERRMVQICIKFFKYFCDTAICSVKKDIKGVVVVLRSTHGTSYFPPPWIVSFWRLVVETAILSRERRELQMGEVAVLPVIVIVISRSVPDESFPRGTVLGLNELTDWVKSKGWRVETDLLSKDHCIQYVHLYLKVPLEAVPDALNEFCYKLAEGNSYYLREILDELVSRGLLKVQGDVLTVSDLSQVNVAEWVDTAMIATTMMSIESLKSEQAKVLKLASVFTGKTSMSDLSASVKASSEQANSEASVEGHCVLDDLHLMLTCNSLVELGMFVMDENRDYTIPSVLLQTVARGLVLKGQTLKIKKKALLGRAMLASKNNLTIKNQGEAGVTELVAQQ</sequence>
<evidence type="ECO:0000259" key="2">
    <source>
        <dbReference type="PROSITE" id="PS50125"/>
    </source>
</evidence>
<dbReference type="AlphaFoldDB" id="A0AAE0GWL7"/>
<dbReference type="PROSITE" id="PS50125">
    <property type="entry name" value="GUANYLATE_CYCLASE_2"/>
    <property type="match status" value="2"/>
</dbReference>
<dbReference type="Pfam" id="PF00211">
    <property type="entry name" value="Guanylate_cyc"/>
    <property type="match status" value="1"/>
</dbReference>
<dbReference type="Proteomes" id="UP001190700">
    <property type="component" value="Unassembled WGS sequence"/>
</dbReference>
<dbReference type="PANTHER" id="PTHR47455">
    <property type="entry name" value="ADENYLYL CYCLASE BETA"/>
    <property type="match status" value="1"/>
</dbReference>
<feature type="domain" description="Guanylate cyclase" evidence="2">
    <location>
        <begin position="391"/>
        <end position="513"/>
    </location>
</feature>
<dbReference type="InterPro" id="IPR029787">
    <property type="entry name" value="Nucleotide_cyclase"/>
</dbReference>
<accession>A0AAE0GWL7</accession>
<feature type="domain" description="Guanylate cyclase" evidence="2">
    <location>
        <begin position="145"/>
        <end position="289"/>
    </location>
</feature>
<name>A0AAE0GWL7_9CHLO</name>
<evidence type="ECO:0000313" key="4">
    <source>
        <dbReference type="Proteomes" id="UP001190700"/>
    </source>
</evidence>
<feature type="compositionally biased region" description="Basic and acidic residues" evidence="1">
    <location>
        <begin position="9"/>
        <end position="38"/>
    </location>
</feature>
<organism evidence="3 4">
    <name type="scientific">Cymbomonas tetramitiformis</name>
    <dbReference type="NCBI Taxonomy" id="36881"/>
    <lineage>
        <taxon>Eukaryota</taxon>
        <taxon>Viridiplantae</taxon>
        <taxon>Chlorophyta</taxon>
        <taxon>Pyramimonadophyceae</taxon>
        <taxon>Pyramimonadales</taxon>
        <taxon>Pyramimonadaceae</taxon>
        <taxon>Cymbomonas</taxon>
    </lineage>
</organism>
<evidence type="ECO:0000313" key="3">
    <source>
        <dbReference type="EMBL" id="KAK3285553.1"/>
    </source>
</evidence>
<dbReference type="EMBL" id="LGRX02001774">
    <property type="protein sequence ID" value="KAK3285553.1"/>
    <property type="molecule type" value="Genomic_DNA"/>
</dbReference>
<dbReference type="Gene3D" id="3.30.70.1230">
    <property type="entry name" value="Nucleotide cyclase"/>
    <property type="match status" value="2"/>
</dbReference>
<comment type="caution">
    <text evidence="3">The sequence shown here is derived from an EMBL/GenBank/DDBJ whole genome shotgun (WGS) entry which is preliminary data.</text>
</comment>
<dbReference type="InterPro" id="IPR001054">
    <property type="entry name" value="A/G_cyclase"/>
</dbReference>
<dbReference type="GO" id="GO:0035556">
    <property type="term" value="P:intracellular signal transduction"/>
    <property type="evidence" value="ECO:0007669"/>
    <property type="project" value="InterPro"/>
</dbReference>
<gene>
    <name evidence="3" type="ORF">CYMTET_6848</name>
</gene>
<evidence type="ECO:0000256" key="1">
    <source>
        <dbReference type="SAM" id="MobiDB-lite"/>
    </source>
</evidence>
<dbReference type="SUPFAM" id="SSF55073">
    <property type="entry name" value="Nucleotide cyclase"/>
    <property type="match status" value="2"/>
</dbReference>
<feature type="region of interest" description="Disordered" evidence="1">
    <location>
        <begin position="1"/>
        <end position="53"/>
    </location>
</feature>